<dbReference type="EMBL" id="JNFA01000029">
    <property type="protein sequence ID" value="KGL38485.1"/>
    <property type="molecule type" value="Genomic_DNA"/>
</dbReference>
<protein>
    <submittedName>
        <fullName evidence="1">Uncharacterized protein</fullName>
    </submittedName>
</protein>
<gene>
    <name evidence="1" type="ORF">EP57_15075</name>
</gene>
<sequence>MDREILERLLKNALKRQTIVFIYNDTTRKDERYTGFVYLLTKDYVVLRKVSSESRAAGYVVMTLSTIFRVDDGGQIARRTEKLYALHAERHQDLELPMFGDLFVNMLRLALAQKIPLGIYLDQDDEREMLEGYVRHFVDNHVVFEDLDENAESYGEVHFELAAILDIQMGTRDLANVAMLYENK</sequence>
<evidence type="ECO:0000313" key="1">
    <source>
        <dbReference type="EMBL" id="KGL38485.1"/>
    </source>
</evidence>
<dbReference type="AlphaFoldDB" id="A0A099W350"/>
<name>A0A099W350_9LIST</name>
<dbReference type="Proteomes" id="UP000029844">
    <property type="component" value="Unassembled WGS sequence"/>
</dbReference>
<comment type="caution">
    <text evidence="1">The sequence shown here is derived from an EMBL/GenBank/DDBJ whole genome shotgun (WGS) entry which is preliminary data.</text>
</comment>
<dbReference type="RefSeq" id="WP_036087888.1">
    <property type="nucleotide sequence ID" value="NZ_CBCSHQ010000007.1"/>
</dbReference>
<keyword evidence="2" id="KW-1185">Reference proteome</keyword>
<accession>A0A099W350</accession>
<dbReference type="OrthoDB" id="2364635at2"/>
<dbReference type="eggNOG" id="ENOG5033DBR">
    <property type="taxonomic scope" value="Bacteria"/>
</dbReference>
<evidence type="ECO:0000313" key="2">
    <source>
        <dbReference type="Proteomes" id="UP000029844"/>
    </source>
</evidence>
<proteinExistence type="predicted"/>
<organism evidence="1 2">
    <name type="scientific">Listeria booriae</name>
    <dbReference type="NCBI Taxonomy" id="1552123"/>
    <lineage>
        <taxon>Bacteria</taxon>
        <taxon>Bacillati</taxon>
        <taxon>Bacillota</taxon>
        <taxon>Bacilli</taxon>
        <taxon>Bacillales</taxon>
        <taxon>Listeriaceae</taxon>
        <taxon>Listeria</taxon>
    </lineage>
</organism>
<dbReference type="GeneID" id="58718660"/>
<dbReference type="STRING" id="1552123.EP57_15075"/>
<reference evidence="1 2" key="1">
    <citation type="submission" date="2014-05" db="EMBL/GenBank/DDBJ databases">
        <title>Novel Listeriaceae from food processing environments.</title>
        <authorList>
            <person name="den Bakker H.C."/>
        </authorList>
    </citation>
    <scope>NUCLEOTIDE SEQUENCE [LARGE SCALE GENOMIC DNA]</scope>
    <source>
        <strain evidence="1 2">FSL A5-0281</strain>
    </source>
</reference>